<keyword evidence="1" id="KW-0812">Transmembrane</keyword>
<dbReference type="EMBL" id="CP018191">
    <property type="protein sequence ID" value="APH53579.1"/>
    <property type="molecule type" value="Genomic_DNA"/>
</dbReference>
<accession>A0AAC9K8S5</accession>
<keyword evidence="1" id="KW-0472">Membrane</keyword>
<sequence length="322" mass="35722">MNAFSHRSAVALLLALTAATVNPSCPVRAADMTHHDAAVKGASLVFHPPGRLFGYYIGDVLDSAVDITLAKGETLDPSTVPTPGDINYWLTLRRVDVIRHKLADGGEQVRLTLQYQTFYDPLEPKKLPVPGFTLVIHGAGADRKLSTPTWQFMSSPIREVSPGEDVDASFLQPDHLPPLPDVAIPLRATLVALGVALLSLIWLGWLSGWFGTVLRRQSRPFGFAVQQIRRERGREEREAYRNGLKALHEAFNRTEGGLVLAEDVPGFITRHQRFAGLKAEIERFFEASRRCFYASDAVQAMQFFPPQAILTLARQLSRSERA</sequence>
<evidence type="ECO:0000313" key="3">
    <source>
        <dbReference type="EMBL" id="APH53579.1"/>
    </source>
</evidence>
<keyword evidence="2" id="KW-0732">Signal</keyword>
<gene>
    <name evidence="3" type="ORF">GbCGDNIH9_0350</name>
</gene>
<reference evidence="4" key="1">
    <citation type="submission" date="2016-11" db="EMBL/GenBank/DDBJ databases">
        <title>Comparative genomic and phenotypic analysis of Granulibacter bethesdensis clinical isolates from patients with chronic granulomatous disease.</title>
        <authorList>
            <person name="Zarember K.A."/>
            <person name="Porcella S.F."/>
            <person name="Chu J."/>
            <person name="Ding L."/>
            <person name="Dahlstrom E."/>
            <person name="Barbian K."/>
            <person name="Martens C."/>
            <person name="Sykora L."/>
            <person name="Kramer S."/>
            <person name="Pettinato A.M."/>
            <person name="Hong H."/>
            <person name="Wald G."/>
            <person name="Berg L.J."/>
            <person name="Rogge L.S."/>
            <person name="Greenberg D.E."/>
            <person name="Falcone E.L."/>
            <person name="Neves J.F."/>
            <person name="Simoes M.J."/>
            <person name="Casal M."/>
            <person name="Rodriguez-Lopez F.C."/>
            <person name="Zelazny A."/>
            <person name="Gallin J.I."/>
            <person name="Holland S.M."/>
        </authorList>
    </citation>
    <scope>NUCLEOTIDE SEQUENCE [LARGE SCALE GENOMIC DNA]</scope>
    <source>
        <strain evidence="4">NIH9.1</strain>
    </source>
</reference>
<evidence type="ECO:0000313" key="4">
    <source>
        <dbReference type="Proteomes" id="UP000182373"/>
    </source>
</evidence>
<name>A0AAC9K8S5_9PROT</name>
<dbReference type="Proteomes" id="UP000182373">
    <property type="component" value="Chromosome"/>
</dbReference>
<evidence type="ECO:0000256" key="1">
    <source>
        <dbReference type="SAM" id="Phobius"/>
    </source>
</evidence>
<proteinExistence type="predicted"/>
<feature type="transmembrane region" description="Helical" evidence="1">
    <location>
        <begin position="190"/>
        <end position="210"/>
    </location>
</feature>
<dbReference type="AlphaFoldDB" id="A0AAC9K8S5"/>
<protein>
    <submittedName>
        <fullName evidence="3">Secreted protein</fullName>
    </submittedName>
</protein>
<keyword evidence="1" id="KW-1133">Transmembrane helix</keyword>
<feature type="signal peptide" evidence="2">
    <location>
        <begin position="1"/>
        <end position="29"/>
    </location>
</feature>
<organism evidence="3 4">
    <name type="scientific">Granulibacter bethesdensis</name>
    <dbReference type="NCBI Taxonomy" id="364410"/>
    <lineage>
        <taxon>Bacteria</taxon>
        <taxon>Pseudomonadati</taxon>
        <taxon>Pseudomonadota</taxon>
        <taxon>Alphaproteobacteria</taxon>
        <taxon>Acetobacterales</taxon>
        <taxon>Acetobacteraceae</taxon>
        <taxon>Granulibacter</taxon>
    </lineage>
</organism>
<evidence type="ECO:0000256" key="2">
    <source>
        <dbReference type="SAM" id="SignalP"/>
    </source>
</evidence>
<feature type="chain" id="PRO_5042170468" evidence="2">
    <location>
        <begin position="30"/>
        <end position="322"/>
    </location>
</feature>